<feature type="domain" description="FAD-binding FR-type" evidence="10">
    <location>
        <begin position="15"/>
        <end position="120"/>
    </location>
</feature>
<accession>A0ABW0ZV71</accession>
<feature type="domain" description="2Fe-2S ferredoxin-type" evidence="9">
    <location>
        <begin position="257"/>
        <end position="345"/>
    </location>
</feature>
<dbReference type="PROSITE" id="PS00197">
    <property type="entry name" value="2FE2S_FER_1"/>
    <property type="match status" value="1"/>
</dbReference>
<dbReference type="InterPro" id="IPR006058">
    <property type="entry name" value="2Fe2S_fd_BS"/>
</dbReference>
<dbReference type="PANTHER" id="PTHR47354">
    <property type="entry name" value="NADH OXIDOREDUCTASE HCR"/>
    <property type="match status" value="1"/>
</dbReference>
<dbReference type="PROSITE" id="PS51384">
    <property type="entry name" value="FAD_FR"/>
    <property type="match status" value="1"/>
</dbReference>
<protein>
    <submittedName>
        <fullName evidence="11">2Fe-2S iron-sulfur cluster-binding protein</fullName>
    </submittedName>
</protein>
<organism evidence="11 12">
    <name type="scientific">Actinomadura rugatobispora</name>
    <dbReference type="NCBI Taxonomy" id="1994"/>
    <lineage>
        <taxon>Bacteria</taxon>
        <taxon>Bacillati</taxon>
        <taxon>Actinomycetota</taxon>
        <taxon>Actinomycetes</taxon>
        <taxon>Streptosporangiales</taxon>
        <taxon>Thermomonosporaceae</taxon>
        <taxon>Actinomadura</taxon>
    </lineage>
</organism>
<dbReference type="Pfam" id="PF00970">
    <property type="entry name" value="FAD_binding_6"/>
    <property type="match status" value="1"/>
</dbReference>
<dbReference type="SUPFAM" id="SSF52343">
    <property type="entry name" value="Ferredoxin reductase-like, C-terminal NADP-linked domain"/>
    <property type="match status" value="1"/>
</dbReference>
<dbReference type="Pfam" id="PF00175">
    <property type="entry name" value="NAD_binding_1"/>
    <property type="match status" value="1"/>
</dbReference>
<dbReference type="InterPro" id="IPR050415">
    <property type="entry name" value="MRET"/>
</dbReference>
<dbReference type="Gene3D" id="3.40.50.80">
    <property type="entry name" value="Nucleotide-binding domain of ferredoxin-NADP reductase (FNR) module"/>
    <property type="match status" value="1"/>
</dbReference>
<evidence type="ECO:0000259" key="10">
    <source>
        <dbReference type="PROSITE" id="PS51384"/>
    </source>
</evidence>
<evidence type="ECO:0000256" key="5">
    <source>
        <dbReference type="ARBA" id="ARBA00022827"/>
    </source>
</evidence>
<comment type="cofactor">
    <cofactor evidence="1">
        <name>FAD</name>
        <dbReference type="ChEBI" id="CHEBI:57692"/>
    </cofactor>
</comment>
<evidence type="ECO:0000256" key="6">
    <source>
        <dbReference type="ARBA" id="ARBA00023002"/>
    </source>
</evidence>
<keyword evidence="4" id="KW-0479">Metal-binding</keyword>
<dbReference type="InterPro" id="IPR001041">
    <property type="entry name" value="2Fe-2S_ferredoxin-type"/>
</dbReference>
<evidence type="ECO:0000256" key="7">
    <source>
        <dbReference type="ARBA" id="ARBA00023004"/>
    </source>
</evidence>
<dbReference type="InterPro" id="IPR036010">
    <property type="entry name" value="2Fe-2S_ferredoxin-like_sf"/>
</dbReference>
<keyword evidence="3" id="KW-0001">2Fe-2S</keyword>
<evidence type="ECO:0000256" key="1">
    <source>
        <dbReference type="ARBA" id="ARBA00001974"/>
    </source>
</evidence>
<dbReference type="PRINTS" id="PR00409">
    <property type="entry name" value="PHDIOXRDTASE"/>
</dbReference>
<name>A0ABW0ZV71_9ACTN</name>
<dbReference type="InterPro" id="IPR039261">
    <property type="entry name" value="FNR_nucleotide-bd"/>
</dbReference>
<dbReference type="InterPro" id="IPR017927">
    <property type="entry name" value="FAD-bd_FR_type"/>
</dbReference>
<comment type="caution">
    <text evidence="11">The sequence shown here is derived from an EMBL/GenBank/DDBJ whole genome shotgun (WGS) entry which is preliminary data.</text>
</comment>
<evidence type="ECO:0000256" key="8">
    <source>
        <dbReference type="ARBA" id="ARBA00023014"/>
    </source>
</evidence>
<keyword evidence="6" id="KW-0560">Oxidoreductase</keyword>
<dbReference type="PROSITE" id="PS51085">
    <property type="entry name" value="2FE2S_FER_2"/>
    <property type="match status" value="1"/>
</dbReference>
<dbReference type="EMBL" id="JBHSON010000010">
    <property type="protein sequence ID" value="MFC5745794.1"/>
    <property type="molecule type" value="Genomic_DNA"/>
</dbReference>
<evidence type="ECO:0000259" key="9">
    <source>
        <dbReference type="PROSITE" id="PS51085"/>
    </source>
</evidence>
<dbReference type="Pfam" id="PF00111">
    <property type="entry name" value="Fer2"/>
    <property type="match status" value="1"/>
</dbReference>
<proteinExistence type="predicted"/>
<dbReference type="InterPro" id="IPR001433">
    <property type="entry name" value="OxRdtase_FAD/NAD-bd"/>
</dbReference>
<evidence type="ECO:0000313" key="12">
    <source>
        <dbReference type="Proteomes" id="UP001596074"/>
    </source>
</evidence>
<keyword evidence="7" id="KW-0408">Iron</keyword>
<evidence type="ECO:0000313" key="11">
    <source>
        <dbReference type="EMBL" id="MFC5745794.1"/>
    </source>
</evidence>
<keyword evidence="12" id="KW-1185">Reference proteome</keyword>
<dbReference type="PANTHER" id="PTHR47354:SF8">
    <property type="entry name" value="1,2-PHENYLACETYL-COA EPOXIDASE, SUBUNIT E"/>
    <property type="match status" value="1"/>
</dbReference>
<dbReference type="CDD" id="cd06214">
    <property type="entry name" value="PA_degradation_oxidoreductase_like"/>
    <property type="match status" value="1"/>
</dbReference>
<dbReference type="Gene3D" id="3.10.20.30">
    <property type="match status" value="1"/>
</dbReference>
<keyword evidence="5" id="KW-0274">FAD</keyword>
<reference evidence="12" key="1">
    <citation type="journal article" date="2019" name="Int. J. Syst. Evol. Microbiol.">
        <title>The Global Catalogue of Microorganisms (GCM) 10K type strain sequencing project: providing services to taxonomists for standard genome sequencing and annotation.</title>
        <authorList>
            <consortium name="The Broad Institute Genomics Platform"/>
            <consortium name="The Broad Institute Genome Sequencing Center for Infectious Disease"/>
            <person name="Wu L."/>
            <person name="Ma J."/>
        </authorList>
    </citation>
    <scope>NUCLEOTIDE SEQUENCE [LARGE SCALE GENOMIC DNA]</scope>
    <source>
        <strain evidence="12">KCTC 42087</strain>
    </source>
</reference>
<evidence type="ECO:0000256" key="4">
    <source>
        <dbReference type="ARBA" id="ARBA00022723"/>
    </source>
</evidence>
<dbReference type="Gene3D" id="2.40.30.10">
    <property type="entry name" value="Translation factors"/>
    <property type="match status" value="1"/>
</dbReference>
<sequence>MPSDAVPPDRVPERLRYHPLRVRRIVEETPEARSLVFEVPSGLAGAFAYEAGQFVTIRVARQGRTHLRSYSMSSAPEVDGELRVTVKRVPGGLVSNWLNDAVGEGDVLDVARPGGSFVLDRGGHDIVAFAAGSGITPVFSILKTALATTGRRVRLLYANRAREAAIFGDELDALAGRHPDRLAVEHHEDLARGFVDRGTVARHAAGAGDAAFYICGPDGFMDVAEAGLRDLGVGQDRIRIERFTPAEQPATGPADGIEVTVKLGGKTATVAHRHNATLLQTARSAGLRAPSSCEAGTCATCMARVVQGRAVMRNNEALTPDEVDEGWVLTCQAVPASPVVEVVYE</sequence>
<keyword evidence="8" id="KW-0411">Iron-sulfur</keyword>
<dbReference type="SUPFAM" id="SSF54292">
    <property type="entry name" value="2Fe-2S ferredoxin-like"/>
    <property type="match status" value="1"/>
</dbReference>
<dbReference type="InterPro" id="IPR012675">
    <property type="entry name" value="Beta-grasp_dom_sf"/>
</dbReference>
<dbReference type="InterPro" id="IPR008333">
    <property type="entry name" value="Cbr1-like_FAD-bd_dom"/>
</dbReference>
<dbReference type="RefSeq" id="WP_378281419.1">
    <property type="nucleotide sequence ID" value="NZ_JBHSON010000010.1"/>
</dbReference>
<evidence type="ECO:0000256" key="3">
    <source>
        <dbReference type="ARBA" id="ARBA00022714"/>
    </source>
</evidence>
<dbReference type="Proteomes" id="UP001596074">
    <property type="component" value="Unassembled WGS sequence"/>
</dbReference>
<dbReference type="SUPFAM" id="SSF63380">
    <property type="entry name" value="Riboflavin synthase domain-like"/>
    <property type="match status" value="1"/>
</dbReference>
<keyword evidence="2" id="KW-0285">Flavoprotein</keyword>
<dbReference type="InterPro" id="IPR017938">
    <property type="entry name" value="Riboflavin_synthase-like_b-brl"/>
</dbReference>
<evidence type="ECO:0000256" key="2">
    <source>
        <dbReference type="ARBA" id="ARBA00022630"/>
    </source>
</evidence>
<dbReference type="CDD" id="cd00207">
    <property type="entry name" value="fer2"/>
    <property type="match status" value="1"/>
</dbReference>
<gene>
    <name evidence="11" type="ORF">ACFPZN_09265</name>
</gene>